<dbReference type="Proteomes" id="UP001519272">
    <property type="component" value="Unassembled WGS sequence"/>
</dbReference>
<dbReference type="RefSeq" id="WP_210090067.1">
    <property type="nucleotide sequence ID" value="NZ_JAGGKG010000015.1"/>
</dbReference>
<dbReference type="Gene3D" id="2.170.120.40">
    <property type="entry name" value="YbbR-like domain"/>
    <property type="match status" value="2"/>
</dbReference>
<evidence type="ECO:0000313" key="2">
    <source>
        <dbReference type="EMBL" id="MBP1906475.1"/>
    </source>
</evidence>
<feature type="compositionally biased region" description="Polar residues" evidence="1">
    <location>
        <begin position="416"/>
        <end position="452"/>
    </location>
</feature>
<evidence type="ECO:0000313" key="3">
    <source>
        <dbReference type="Proteomes" id="UP001519272"/>
    </source>
</evidence>
<proteinExistence type="predicted"/>
<dbReference type="InterPro" id="IPR012505">
    <property type="entry name" value="YbbR"/>
</dbReference>
<reference evidence="2 3" key="1">
    <citation type="submission" date="2021-03" db="EMBL/GenBank/DDBJ databases">
        <title>Genomic Encyclopedia of Type Strains, Phase IV (KMG-IV): sequencing the most valuable type-strain genomes for metagenomic binning, comparative biology and taxonomic classification.</title>
        <authorList>
            <person name="Goeker M."/>
        </authorList>
    </citation>
    <scope>NUCLEOTIDE SEQUENCE [LARGE SCALE GENOMIC DNA]</scope>
    <source>
        <strain evidence="2 3">DSM 14349</strain>
    </source>
</reference>
<dbReference type="Pfam" id="PF07949">
    <property type="entry name" value="YbbR"/>
    <property type="match status" value="3"/>
</dbReference>
<protein>
    <submittedName>
        <fullName evidence="2">YbbR domain-containing protein</fullName>
    </submittedName>
</protein>
<dbReference type="InterPro" id="IPR053154">
    <property type="entry name" value="c-di-AMP_regulator"/>
</dbReference>
<dbReference type="Gene3D" id="2.170.120.30">
    <property type="match status" value="2"/>
</dbReference>
<sequence>MDKWLNNNNISKIIALIISISLWGMVHMDSGTTTITPSIPSSNNGSKFIDNVQVQVVGFDEDKYVLYGLEPEKVRIEVRGKRTNITTNFSAYKVKLDLSHAKSGTMMMPLTHELPSGVEFVSMEPSMVKVTIEEKKTQEIEANVITKGKISEGFQIGMPVIKDGGKVNVTLPESRLEQLGKVQGIFDVTGMTEPVKGKSVRLVAYDKDGNEMTDAELSPATLDVDIPITNLYKSIPLSIRHTGKLPSGYVLADMTSDVEGVAVYGPKDVLDKLNSYSVTIDLDQFQSGTTKQYFVNLTPPDGSEKIEPSSVNVTIKVEPVDQKVIQDIPITFLNQNNALTPKMISPTTEKISLTLQGAKHLLDRVSAKDIKVNVNLNGLGAGKHVVPIEVVLPNFVELSEADNGKKIEVELESEQDTPTTTTPNDGQNSGGNQTDKSPDNTGENNQSGQNAG</sequence>
<accession>A0ABS4FVC5</accession>
<organism evidence="2 3">
    <name type="scientific">Paenibacillus turicensis</name>
    <dbReference type="NCBI Taxonomy" id="160487"/>
    <lineage>
        <taxon>Bacteria</taxon>
        <taxon>Bacillati</taxon>
        <taxon>Bacillota</taxon>
        <taxon>Bacilli</taxon>
        <taxon>Bacillales</taxon>
        <taxon>Paenibacillaceae</taxon>
        <taxon>Paenibacillus</taxon>
    </lineage>
</organism>
<dbReference type="EMBL" id="JAGGKG010000015">
    <property type="protein sequence ID" value="MBP1906475.1"/>
    <property type="molecule type" value="Genomic_DNA"/>
</dbReference>
<keyword evidence="3" id="KW-1185">Reference proteome</keyword>
<gene>
    <name evidence="2" type="ORF">J2Z32_003125</name>
</gene>
<comment type="caution">
    <text evidence="2">The sequence shown here is derived from an EMBL/GenBank/DDBJ whole genome shotgun (WGS) entry which is preliminary data.</text>
</comment>
<evidence type="ECO:0000256" key="1">
    <source>
        <dbReference type="SAM" id="MobiDB-lite"/>
    </source>
</evidence>
<dbReference type="PANTHER" id="PTHR37804">
    <property type="entry name" value="CDAA REGULATORY PROTEIN CDAR"/>
    <property type="match status" value="1"/>
</dbReference>
<dbReference type="PANTHER" id="PTHR37804:SF1">
    <property type="entry name" value="CDAA REGULATORY PROTEIN CDAR"/>
    <property type="match status" value="1"/>
</dbReference>
<feature type="region of interest" description="Disordered" evidence="1">
    <location>
        <begin position="406"/>
        <end position="452"/>
    </location>
</feature>
<name>A0ABS4FVC5_9BACL</name>